<organism evidence="12 13">
    <name type="scientific">Ditylenchus destructor</name>
    <dbReference type="NCBI Taxonomy" id="166010"/>
    <lineage>
        <taxon>Eukaryota</taxon>
        <taxon>Metazoa</taxon>
        <taxon>Ecdysozoa</taxon>
        <taxon>Nematoda</taxon>
        <taxon>Chromadorea</taxon>
        <taxon>Rhabditida</taxon>
        <taxon>Tylenchina</taxon>
        <taxon>Tylenchomorpha</taxon>
        <taxon>Sphaerularioidea</taxon>
        <taxon>Anguinidae</taxon>
        <taxon>Anguininae</taxon>
        <taxon>Ditylenchus</taxon>
    </lineage>
</organism>
<evidence type="ECO:0000256" key="4">
    <source>
        <dbReference type="ARBA" id="ARBA00022475"/>
    </source>
</evidence>
<accession>A0AAD4NJU9</accession>
<evidence type="ECO:0000313" key="12">
    <source>
        <dbReference type="EMBL" id="KAI1728233.1"/>
    </source>
</evidence>
<sequence length="108" mass="12066">MTGNRQSSQPTSSNRPNIRPTIRQIQRFWFLNCCVSPQSDIGRIRIDRSLIGKPTDFRHLGHMGADDLSGSYNAEAAHSLLSSKGDDEFRIPVPANFRANDVPIKVSQ</sequence>
<comment type="caution">
    <text evidence="12">The sequence shown here is derived from an EMBL/GenBank/DDBJ whole genome shotgun (WGS) entry which is preliminary data.</text>
</comment>
<dbReference type="Gene3D" id="3.90.810.10">
    <property type="entry name" value="CRIB domain"/>
    <property type="match status" value="1"/>
</dbReference>
<evidence type="ECO:0000259" key="11">
    <source>
        <dbReference type="PROSITE" id="PS50108"/>
    </source>
</evidence>
<keyword evidence="4" id="KW-1003">Cell membrane</keyword>
<evidence type="ECO:0000256" key="6">
    <source>
        <dbReference type="ARBA" id="ARBA00022960"/>
    </source>
</evidence>
<gene>
    <name evidence="12" type="ORF">DdX_00397</name>
</gene>
<dbReference type="PANTHER" id="PTHR13502">
    <property type="entry name" value="CDC42 SMALL EFFECTOR PROTEIN HOMOLOG"/>
    <property type="match status" value="1"/>
</dbReference>
<keyword evidence="5" id="KW-0963">Cytoplasm</keyword>
<dbReference type="GO" id="GO:0005856">
    <property type="term" value="C:cytoskeleton"/>
    <property type="evidence" value="ECO:0007669"/>
    <property type="project" value="UniProtKB-SubCell"/>
</dbReference>
<keyword evidence="7" id="KW-0472">Membrane</keyword>
<name>A0AAD4NJU9_9BILA</name>
<comment type="similarity">
    <text evidence="3">Belongs to the CDC42SE/SPEC family.</text>
</comment>
<keyword evidence="10" id="KW-0449">Lipoprotein</keyword>
<dbReference type="GO" id="GO:0035023">
    <property type="term" value="P:regulation of Rho protein signal transduction"/>
    <property type="evidence" value="ECO:0007669"/>
    <property type="project" value="InterPro"/>
</dbReference>
<evidence type="ECO:0000256" key="7">
    <source>
        <dbReference type="ARBA" id="ARBA00023136"/>
    </source>
</evidence>
<evidence type="ECO:0000256" key="3">
    <source>
        <dbReference type="ARBA" id="ARBA00005720"/>
    </source>
</evidence>
<dbReference type="GO" id="GO:0005886">
    <property type="term" value="C:plasma membrane"/>
    <property type="evidence" value="ECO:0007669"/>
    <property type="project" value="UniProtKB-SubCell"/>
</dbReference>
<evidence type="ECO:0000256" key="2">
    <source>
        <dbReference type="ARBA" id="ARBA00004245"/>
    </source>
</evidence>
<dbReference type="InterPro" id="IPR000095">
    <property type="entry name" value="CRIB_dom"/>
</dbReference>
<feature type="domain" description="CRIB" evidence="11">
    <location>
        <begin position="51"/>
        <end position="64"/>
    </location>
</feature>
<proteinExistence type="inferred from homology"/>
<evidence type="ECO:0000313" key="13">
    <source>
        <dbReference type="Proteomes" id="UP001201812"/>
    </source>
</evidence>
<dbReference type="AlphaFoldDB" id="A0AAD4NJU9"/>
<dbReference type="PANTHER" id="PTHR13502:SF6">
    <property type="entry name" value="CDC42 SMALL EFFECTOR PROTEIN HOMOLOG"/>
    <property type="match status" value="1"/>
</dbReference>
<evidence type="ECO:0000256" key="10">
    <source>
        <dbReference type="ARBA" id="ARBA00023288"/>
    </source>
</evidence>
<dbReference type="PROSITE" id="PS50108">
    <property type="entry name" value="CRIB"/>
    <property type="match status" value="1"/>
</dbReference>
<reference evidence="12" key="1">
    <citation type="submission" date="2022-01" db="EMBL/GenBank/DDBJ databases">
        <title>Genome Sequence Resource for Two Populations of Ditylenchus destructor, the Migratory Endoparasitic Phytonematode.</title>
        <authorList>
            <person name="Zhang H."/>
            <person name="Lin R."/>
            <person name="Xie B."/>
        </authorList>
    </citation>
    <scope>NUCLEOTIDE SEQUENCE</scope>
    <source>
        <strain evidence="12">BazhouSP</strain>
    </source>
</reference>
<comment type="subcellular location">
    <subcellularLocation>
        <location evidence="1">Cell membrane</location>
        <topology evidence="1">Lipid-anchor</topology>
    </subcellularLocation>
    <subcellularLocation>
        <location evidence="2">Cytoplasm</location>
        <location evidence="2">Cytoskeleton</location>
    </subcellularLocation>
</comment>
<keyword evidence="6" id="KW-0133">Cell shape</keyword>
<keyword evidence="9" id="KW-0206">Cytoskeleton</keyword>
<dbReference type="GO" id="GO:0031267">
    <property type="term" value="F:small GTPase binding"/>
    <property type="evidence" value="ECO:0007669"/>
    <property type="project" value="InterPro"/>
</dbReference>
<dbReference type="InterPro" id="IPR039056">
    <property type="entry name" value="SPEC"/>
</dbReference>
<dbReference type="InterPro" id="IPR036936">
    <property type="entry name" value="CRIB_dom_sf"/>
</dbReference>
<evidence type="ECO:0000256" key="1">
    <source>
        <dbReference type="ARBA" id="ARBA00004193"/>
    </source>
</evidence>
<dbReference type="GO" id="GO:0008360">
    <property type="term" value="P:regulation of cell shape"/>
    <property type="evidence" value="ECO:0007669"/>
    <property type="project" value="UniProtKB-KW"/>
</dbReference>
<evidence type="ECO:0000256" key="9">
    <source>
        <dbReference type="ARBA" id="ARBA00023212"/>
    </source>
</evidence>
<dbReference type="EMBL" id="JAKKPZ010000001">
    <property type="protein sequence ID" value="KAI1728233.1"/>
    <property type="molecule type" value="Genomic_DNA"/>
</dbReference>
<dbReference type="Proteomes" id="UP001201812">
    <property type="component" value="Unassembled WGS sequence"/>
</dbReference>
<keyword evidence="8" id="KW-0564">Palmitate</keyword>
<evidence type="ECO:0000256" key="5">
    <source>
        <dbReference type="ARBA" id="ARBA00022490"/>
    </source>
</evidence>
<evidence type="ECO:0000256" key="8">
    <source>
        <dbReference type="ARBA" id="ARBA00023139"/>
    </source>
</evidence>
<keyword evidence="13" id="KW-1185">Reference proteome</keyword>
<protein>
    <submittedName>
        <fullName evidence="12">CDC42 small effector protein 2</fullName>
    </submittedName>
</protein>